<dbReference type="Proteomes" id="UP001626550">
    <property type="component" value="Unassembled WGS sequence"/>
</dbReference>
<sequence>MEVTHQFIEKKLIEYNRELCNLNTERANLETISKKLARELLKVNTENEELETRIKFLQDKRIPDLMEKTDLLNNTLKDKSLREKELYLELAKEEEEMKNNRSEFCTVFDTLSKDLPSFFQADVQDVE</sequence>
<reference evidence="2 3" key="1">
    <citation type="submission" date="2024-11" db="EMBL/GenBank/DDBJ databases">
        <title>Adaptive evolution of stress response genes in parasites aligns with host niche diversity.</title>
        <authorList>
            <person name="Hahn C."/>
            <person name="Resl P."/>
        </authorList>
    </citation>
    <scope>NUCLEOTIDE SEQUENCE [LARGE SCALE GENOMIC DNA]</scope>
    <source>
        <strain evidence="2">EGGRZ-B1_66</strain>
        <tissue evidence="2">Body</tissue>
    </source>
</reference>
<dbReference type="EMBL" id="JBJKFK010001197">
    <property type="protein sequence ID" value="KAL3313774.1"/>
    <property type="molecule type" value="Genomic_DNA"/>
</dbReference>
<proteinExistence type="predicted"/>
<evidence type="ECO:0000313" key="3">
    <source>
        <dbReference type="Proteomes" id="UP001626550"/>
    </source>
</evidence>
<gene>
    <name evidence="2" type="ORF">Ciccas_007623</name>
</gene>
<evidence type="ECO:0000313" key="2">
    <source>
        <dbReference type="EMBL" id="KAL3313774.1"/>
    </source>
</evidence>
<feature type="coiled-coil region" evidence="1">
    <location>
        <begin position="33"/>
        <end position="103"/>
    </location>
</feature>
<dbReference type="AlphaFoldDB" id="A0ABD2Q2F2"/>
<evidence type="ECO:0000256" key="1">
    <source>
        <dbReference type="SAM" id="Coils"/>
    </source>
</evidence>
<comment type="caution">
    <text evidence="2">The sequence shown here is derived from an EMBL/GenBank/DDBJ whole genome shotgun (WGS) entry which is preliminary data.</text>
</comment>
<name>A0ABD2Q2F2_9PLAT</name>
<accession>A0ABD2Q2F2</accession>
<protein>
    <submittedName>
        <fullName evidence="2">Uncharacterized protein</fullName>
    </submittedName>
</protein>
<keyword evidence="3" id="KW-1185">Reference proteome</keyword>
<organism evidence="2 3">
    <name type="scientific">Cichlidogyrus casuarinus</name>
    <dbReference type="NCBI Taxonomy" id="1844966"/>
    <lineage>
        <taxon>Eukaryota</taxon>
        <taxon>Metazoa</taxon>
        <taxon>Spiralia</taxon>
        <taxon>Lophotrochozoa</taxon>
        <taxon>Platyhelminthes</taxon>
        <taxon>Monogenea</taxon>
        <taxon>Monopisthocotylea</taxon>
        <taxon>Dactylogyridea</taxon>
        <taxon>Ancyrocephalidae</taxon>
        <taxon>Cichlidogyrus</taxon>
    </lineage>
</organism>
<keyword evidence="1" id="KW-0175">Coiled coil</keyword>